<evidence type="ECO:0000256" key="4">
    <source>
        <dbReference type="ARBA" id="ARBA00022989"/>
    </source>
</evidence>
<feature type="transmembrane region" description="Helical" evidence="10">
    <location>
        <begin position="196"/>
        <end position="221"/>
    </location>
</feature>
<protein>
    <recommendedName>
        <fullName evidence="11">G-protein coupled receptors family 1 profile domain-containing protein</fullName>
    </recommendedName>
</protein>
<organism evidence="12 13">
    <name type="scientific">Tegillarca granosa</name>
    <name type="common">Malaysian cockle</name>
    <name type="synonym">Anadara granosa</name>
    <dbReference type="NCBI Taxonomy" id="220873"/>
    <lineage>
        <taxon>Eukaryota</taxon>
        <taxon>Metazoa</taxon>
        <taxon>Spiralia</taxon>
        <taxon>Lophotrochozoa</taxon>
        <taxon>Mollusca</taxon>
        <taxon>Bivalvia</taxon>
        <taxon>Autobranchia</taxon>
        <taxon>Pteriomorphia</taxon>
        <taxon>Arcoida</taxon>
        <taxon>Arcoidea</taxon>
        <taxon>Arcidae</taxon>
        <taxon>Tegillarca</taxon>
    </lineage>
</organism>
<dbReference type="InterPro" id="IPR000276">
    <property type="entry name" value="GPCR_Rhodpsn"/>
</dbReference>
<dbReference type="Pfam" id="PF00001">
    <property type="entry name" value="7tm_1"/>
    <property type="match status" value="1"/>
</dbReference>
<evidence type="ECO:0000256" key="1">
    <source>
        <dbReference type="ARBA" id="ARBA00004651"/>
    </source>
</evidence>
<feature type="transmembrane region" description="Helical" evidence="10">
    <location>
        <begin position="147"/>
        <end position="169"/>
    </location>
</feature>
<evidence type="ECO:0000256" key="8">
    <source>
        <dbReference type="ARBA" id="ARBA00023180"/>
    </source>
</evidence>
<keyword evidence="4 10" id="KW-1133">Transmembrane helix</keyword>
<feature type="transmembrane region" description="Helical" evidence="10">
    <location>
        <begin position="111"/>
        <end position="135"/>
    </location>
</feature>
<comment type="subcellular location">
    <subcellularLocation>
        <location evidence="1">Cell membrane</location>
        <topology evidence="1">Multi-pass membrane protein</topology>
    </subcellularLocation>
</comment>
<dbReference type="SUPFAM" id="SSF81321">
    <property type="entry name" value="Family A G protein-coupled receptor-like"/>
    <property type="match status" value="1"/>
</dbReference>
<dbReference type="InterPro" id="IPR017452">
    <property type="entry name" value="GPCR_Rhodpsn_7TM"/>
</dbReference>
<name>A0ABQ9FAI6_TEGGR</name>
<sequence length="327" mass="37392">MKFLAKYPVMPLSAPNAKAAASSMEYQDISGTFSIFVELLMIIVNLIPLIVILKWKKFRERTRTDDLVVALNLTYIVSVVIPTPLGHISYFNDKWYGGKKTCYFYQVTTTWFRLCCLFIVSILCVDKSIAVYLYMNRNYMERYDGKIKTLVSVISVVLLSLFISCLPIMGFGPTGNEKTRCESWISYSPKNENENIYIIVYLTCGFGNFLCAFLTNCYMGLNLRKMKKHLYTGNNNSGNGNQVRWQIEGTVVLHGVRMIMAVTILLYLTWFPALILITLQRTGFLISNISILYALLSTSLSGLLNPVLYGLFDHSYRRGYKKLFHSL</sequence>
<feature type="transmembrane region" description="Helical" evidence="10">
    <location>
        <begin position="291"/>
        <end position="312"/>
    </location>
</feature>
<evidence type="ECO:0000256" key="7">
    <source>
        <dbReference type="ARBA" id="ARBA00023170"/>
    </source>
</evidence>
<keyword evidence="5" id="KW-0297">G-protein coupled receptor</keyword>
<evidence type="ECO:0000256" key="10">
    <source>
        <dbReference type="SAM" id="Phobius"/>
    </source>
</evidence>
<keyword evidence="6 10" id="KW-0472">Membrane</keyword>
<keyword evidence="2" id="KW-1003">Cell membrane</keyword>
<evidence type="ECO:0000256" key="2">
    <source>
        <dbReference type="ARBA" id="ARBA00022475"/>
    </source>
</evidence>
<feature type="transmembrane region" description="Helical" evidence="10">
    <location>
        <begin position="67"/>
        <end position="91"/>
    </location>
</feature>
<evidence type="ECO:0000256" key="6">
    <source>
        <dbReference type="ARBA" id="ARBA00023136"/>
    </source>
</evidence>
<evidence type="ECO:0000259" key="11">
    <source>
        <dbReference type="PROSITE" id="PS50262"/>
    </source>
</evidence>
<keyword evidence="7" id="KW-0675">Receptor</keyword>
<evidence type="ECO:0000256" key="9">
    <source>
        <dbReference type="ARBA" id="ARBA00023224"/>
    </source>
</evidence>
<dbReference type="PANTHER" id="PTHR11866:SF42">
    <property type="entry name" value="G-PROTEIN COUPLED RECEPTORS FAMILY 1 PROFILE DOMAIN-CONTAINING PROTEIN"/>
    <property type="match status" value="1"/>
</dbReference>
<gene>
    <name evidence="12" type="ORF">KUTeg_008949</name>
</gene>
<feature type="domain" description="G-protein coupled receptors family 1 profile" evidence="11">
    <location>
        <begin position="44"/>
        <end position="309"/>
    </location>
</feature>
<dbReference type="PROSITE" id="PS50262">
    <property type="entry name" value="G_PROTEIN_RECEP_F1_2"/>
    <property type="match status" value="1"/>
</dbReference>
<dbReference type="PRINTS" id="PR00237">
    <property type="entry name" value="GPCRRHODOPSN"/>
</dbReference>
<dbReference type="EMBL" id="JARBDR010000342">
    <property type="protein sequence ID" value="KAJ8314388.1"/>
    <property type="molecule type" value="Genomic_DNA"/>
</dbReference>
<keyword evidence="8" id="KW-0325">Glycoprotein</keyword>
<dbReference type="PANTHER" id="PTHR11866">
    <property type="entry name" value="G-PROTEIN COUPLED RECEPTOR FAMILY 1 MEMBER"/>
    <property type="match status" value="1"/>
</dbReference>
<evidence type="ECO:0000256" key="5">
    <source>
        <dbReference type="ARBA" id="ARBA00023040"/>
    </source>
</evidence>
<evidence type="ECO:0000313" key="12">
    <source>
        <dbReference type="EMBL" id="KAJ8314388.1"/>
    </source>
</evidence>
<keyword evidence="3 10" id="KW-0812">Transmembrane</keyword>
<feature type="transmembrane region" description="Helical" evidence="10">
    <location>
        <begin position="258"/>
        <end position="279"/>
    </location>
</feature>
<dbReference type="Gene3D" id="1.20.1070.10">
    <property type="entry name" value="Rhodopsin 7-helix transmembrane proteins"/>
    <property type="match status" value="1"/>
</dbReference>
<accession>A0ABQ9FAI6</accession>
<dbReference type="Proteomes" id="UP001217089">
    <property type="component" value="Unassembled WGS sequence"/>
</dbReference>
<comment type="caution">
    <text evidence="12">The sequence shown here is derived from an EMBL/GenBank/DDBJ whole genome shotgun (WGS) entry which is preliminary data.</text>
</comment>
<feature type="transmembrane region" description="Helical" evidence="10">
    <location>
        <begin position="33"/>
        <end position="55"/>
    </location>
</feature>
<proteinExistence type="predicted"/>
<keyword evidence="13" id="KW-1185">Reference proteome</keyword>
<keyword evidence="9" id="KW-0807">Transducer</keyword>
<evidence type="ECO:0000313" key="13">
    <source>
        <dbReference type="Proteomes" id="UP001217089"/>
    </source>
</evidence>
<dbReference type="InterPro" id="IPR008365">
    <property type="entry name" value="Prostanoid_rcpt"/>
</dbReference>
<evidence type="ECO:0000256" key="3">
    <source>
        <dbReference type="ARBA" id="ARBA00022692"/>
    </source>
</evidence>
<reference evidence="12 13" key="1">
    <citation type="submission" date="2022-12" db="EMBL/GenBank/DDBJ databases">
        <title>Chromosome-level genome of Tegillarca granosa.</title>
        <authorList>
            <person name="Kim J."/>
        </authorList>
    </citation>
    <scope>NUCLEOTIDE SEQUENCE [LARGE SCALE GENOMIC DNA]</scope>
    <source>
        <strain evidence="12">Teg-2019</strain>
        <tissue evidence="12">Adductor muscle</tissue>
    </source>
</reference>